<keyword evidence="2" id="KW-1185">Reference proteome</keyword>
<sequence>MSEFIVCQECKELTSYENITLINKKSICESCCKIIYEPLLQISANHKK</sequence>
<protein>
    <submittedName>
        <fullName evidence="1">Formylmethanofuran dehydrogenase subunit E</fullName>
    </submittedName>
</protein>
<gene>
    <name evidence="1" type="ORF">J2S17_002836</name>
</gene>
<dbReference type="EMBL" id="JAUSUB010000011">
    <property type="protein sequence ID" value="MDQ0270950.1"/>
    <property type="molecule type" value="Genomic_DNA"/>
</dbReference>
<accession>A0ABU0ALN6</accession>
<comment type="caution">
    <text evidence="1">The sequence shown here is derived from an EMBL/GenBank/DDBJ whole genome shotgun (WGS) entry which is preliminary data.</text>
</comment>
<dbReference type="RefSeq" id="WP_307475780.1">
    <property type="nucleotide sequence ID" value="NZ_JAUSUB010000011.1"/>
</dbReference>
<dbReference type="Proteomes" id="UP001238088">
    <property type="component" value="Unassembled WGS sequence"/>
</dbReference>
<evidence type="ECO:0000313" key="2">
    <source>
        <dbReference type="Proteomes" id="UP001238088"/>
    </source>
</evidence>
<proteinExistence type="predicted"/>
<organism evidence="1 2">
    <name type="scientific">Cytobacillus purgationiresistens</name>
    <dbReference type="NCBI Taxonomy" id="863449"/>
    <lineage>
        <taxon>Bacteria</taxon>
        <taxon>Bacillati</taxon>
        <taxon>Bacillota</taxon>
        <taxon>Bacilli</taxon>
        <taxon>Bacillales</taxon>
        <taxon>Bacillaceae</taxon>
        <taxon>Cytobacillus</taxon>
    </lineage>
</organism>
<evidence type="ECO:0000313" key="1">
    <source>
        <dbReference type="EMBL" id="MDQ0270950.1"/>
    </source>
</evidence>
<reference evidence="1 2" key="1">
    <citation type="submission" date="2023-07" db="EMBL/GenBank/DDBJ databases">
        <title>Genomic Encyclopedia of Type Strains, Phase IV (KMG-IV): sequencing the most valuable type-strain genomes for metagenomic binning, comparative biology and taxonomic classification.</title>
        <authorList>
            <person name="Goeker M."/>
        </authorList>
    </citation>
    <scope>NUCLEOTIDE SEQUENCE [LARGE SCALE GENOMIC DNA]</scope>
    <source>
        <strain evidence="1 2">DSM 23494</strain>
    </source>
</reference>
<name>A0ABU0ALN6_9BACI</name>